<accession>A0A7J6Y6K1</accession>
<evidence type="ECO:0000256" key="1">
    <source>
        <dbReference type="SAM" id="Phobius"/>
    </source>
</evidence>
<evidence type="ECO:0000313" key="2">
    <source>
        <dbReference type="EMBL" id="KAF5222309.1"/>
    </source>
</evidence>
<keyword evidence="1" id="KW-0472">Membrane</keyword>
<feature type="transmembrane region" description="Helical" evidence="1">
    <location>
        <begin position="6"/>
        <end position="30"/>
    </location>
</feature>
<sequence>MIALFIFYSGGVFFFLCFFILFFFFLFVCISKMRRGLAVLRAKATNRAGGAEYRPRFRPRRLVMPVNPNDVHSSLRSNNPLYEKYKEQRRLRKVAERRGSIVLATVPAERSVGDAFRCMLEVCEKDGLFSESISFTPKHLQPLEQLLKKAKVLSASTLSKLEDPQEVEPCQQESSLYAIGLSAAREMSGCEEHVSRARGGLTVRDIDTIWRLLDRTPLDSPVHGILSNRGKALVENCIASMAQEAFPRLRSKHLQALLHECCGLLACGRVALRIGFADMCNVSGEISMWRELNVLTERFNIARRKAAAHLQRIEKGVPQQRRWYWRGVLRSAAGRLKLFPVHKEDLIPRMEWIRGSVFAFVAFIEMAEQSGDGVRVEPLIRKLFCSQLGSFLHVSQILDNAQRLTEELLQYKATSENDKMSSPPGSHSDFHERQTLANCIKEELEKLRHMTEDELEVLSERTHPLNTRADARRDQFASSGGAHATQSLRDDIFDDYRVTRHHKEAPPAVLHCIRPQNALKETQIILRYDPNVPKVLSSAPIDVDQVVRRVTEVHETNPYASLHSRQQFRQVEYTVCRLYAGTRCIGQGKGETLMEAMNEAAQHTLLNYYLKEGPSIIPEKDSTTVSEGTSVDAERTEPWGVRVNKSSDEEIFF</sequence>
<proteinExistence type="predicted"/>
<protein>
    <recommendedName>
        <fullName evidence="4">Spliced leader RNA PSE-promoter transcription factor</fullName>
    </recommendedName>
</protein>
<dbReference type="VEuPathDB" id="TriTrypDB:BCY84_13381"/>
<comment type="caution">
    <text evidence="2">The sequence shown here is derived from an EMBL/GenBank/DDBJ whole genome shotgun (WGS) entry which is preliminary data.</text>
</comment>
<dbReference type="Gene3D" id="3.30.160.20">
    <property type="match status" value="1"/>
</dbReference>
<dbReference type="VEuPathDB" id="TriTrypDB:ECC02_004590"/>
<keyword evidence="1" id="KW-0812">Transmembrane</keyword>
<dbReference type="AlphaFoldDB" id="A0A7J6Y6K1"/>
<organism evidence="2 3">
    <name type="scientific">Trypanosoma cruzi</name>
    <dbReference type="NCBI Taxonomy" id="5693"/>
    <lineage>
        <taxon>Eukaryota</taxon>
        <taxon>Discoba</taxon>
        <taxon>Euglenozoa</taxon>
        <taxon>Kinetoplastea</taxon>
        <taxon>Metakinetoplastina</taxon>
        <taxon>Trypanosomatida</taxon>
        <taxon>Trypanosomatidae</taxon>
        <taxon>Trypanosoma</taxon>
        <taxon>Schizotrypanum</taxon>
    </lineage>
</organism>
<dbReference type="EMBL" id="JABDHM010000028">
    <property type="protein sequence ID" value="KAF5222309.1"/>
    <property type="molecule type" value="Genomic_DNA"/>
</dbReference>
<evidence type="ECO:0000313" key="3">
    <source>
        <dbReference type="Proteomes" id="UP000583944"/>
    </source>
</evidence>
<dbReference type="Proteomes" id="UP000583944">
    <property type="component" value="Unassembled WGS sequence"/>
</dbReference>
<reference evidence="2 3" key="1">
    <citation type="journal article" date="2019" name="Genome Biol. Evol.">
        <title>Nanopore Sequencing Significantly Improves Genome Assembly of the Protozoan Parasite Trypanosoma cruzi.</title>
        <authorList>
            <person name="Diaz-Viraque F."/>
            <person name="Pita S."/>
            <person name="Greif G."/>
            <person name="de Souza R.C.M."/>
            <person name="Iraola G."/>
            <person name="Robello C."/>
        </authorList>
    </citation>
    <scope>NUCLEOTIDE SEQUENCE [LARGE SCALE GENOMIC DNA]</scope>
    <source>
        <strain evidence="2 3">Berenice</strain>
    </source>
</reference>
<name>A0A7J6Y6K1_TRYCR</name>
<keyword evidence="1" id="KW-1133">Transmembrane helix</keyword>
<evidence type="ECO:0008006" key="4">
    <source>
        <dbReference type="Google" id="ProtNLM"/>
    </source>
</evidence>
<gene>
    <name evidence="2" type="ORF">ECC02_004590</name>
</gene>